<protein>
    <submittedName>
        <fullName evidence="1">Uncharacterized protein</fullName>
    </submittedName>
</protein>
<organism evidence="1 2">
    <name type="scientific">Thermoactinomyces mirandus</name>
    <dbReference type="NCBI Taxonomy" id="2756294"/>
    <lineage>
        <taxon>Bacteria</taxon>
        <taxon>Bacillati</taxon>
        <taxon>Bacillota</taxon>
        <taxon>Bacilli</taxon>
        <taxon>Bacillales</taxon>
        <taxon>Thermoactinomycetaceae</taxon>
        <taxon>Thermoactinomyces</taxon>
    </lineage>
</organism>
<proteinExistence type="predicted"/>
<reference evidence="1 2" key="1">
    <citation type="submission" date="2020-07" db="EMBL/GenBank/DDBJ databases">
        <title>Thermoactinomyces phylogeny.</title>
        <authorList>
            <person name="Dunlap C."/>
        </authorList>
    </citation>
    <scope>NUCLEOTIDE SEQUENCE [LARGE SCALE GENOMIC DNA]</scope>
    <source>
        <strain evidence="1 2">AMNI-1</strain>
    </source>
</reference>
<dbReference type="EMBL" id="JACEOL010000010">
    <property type="protein sequence ID" value="MBA4601546.1"/>
    <property type="molecule type" value="Genomic_DNA"/>
</dbReference>
<dbReference type="AlphaFoldDB" id="A0A7W1XQX1"/>
<comment type="caution">
    <text evidence="1">The sequence shown here is derived from an EMBL/GenBank/DDBJ whole genome shotgun (WGS) entry which is preliminary data.</text>
</comment>
<dbReference type="Proteomes" id="UP000538292">
    <property type="component" value="Unassembled WGS sequence"/>
</dbReference>
<evidence type="ECO:0000313" key="1">
    <source>
        <dbReference type="EMBL" id="MBA4601546.1"/>
    </source>
</evidence>
<sequence>MLLQKRNANRGKYGSINYYDPEIRQNRRVRQMSREWIWQKATEMVDETDPATQEAGKMLVAALSNDSYRGPLNPNGQRLTSDLIDARGYRVANRRGQWREIWTHDPQNSGLQDNRAIWNE</sequence>
<dbReference type="RefSeq" id="WP_181738142.1">
    <property type="nucleotide sequence ID" value="NZ_JACEOL010000010.1"/>
</dbReference>
<evidence type="ECO:0000313" key="2">
    <source>
        <dbReference type="Proteomes" id="UP000538292"/>
    </source>
</evidence>
<keyword evidence="2" id="KW-1185">Reference proteome</keyword>
<gene>
    <name evidence="1" type="ORF">H2C83_04260</name>
</gene>
<name>A0A7W1XQX1_9BACL</name>
<accession>A0A7W1XQX1</accession>